<organism evidence="6 7">
    <name type="scientific">Alkalibacillus salilacus</name>
    <dbReference type="NCBI Taxonomy" id="284582"/>
    <lineage>
        <taxon>Bacteria</taxon>
        <taxon>Bacillati</taxon>
        <taxon>Bacillota</taxon>
        <taxon>Bacilli</taxon>
        <taxon>Bacillales</taxon>
        <taxon>Bacillaceae</taxon>
        <taxon>Alkalibacillus</taxon>
    </lineage>
</organism>
<feature type="domain" description="HTH tetR-type" evidence="5">
    <location>
        <begin position="2"/>
        <end position="62"/>
    </location>
</feature>
<dbReference type="PANTHER" id="PTHR47506">
    <property type="entry name" value="TRANSCRIPTIONAL REGULATORY PROTEIN"/>
    <property type="match status" value="1"/>
</dbReference>
<evidence type="ECO:0000256" key="4">
    <source>
        <dbReference type="PROSITE-ProRule" id="PRU00335"/>
    </source>
</evidence>
<reference evidence="6 7" key="1">
    <citation type="submission" date="2023-07" db="EMBL/GenBank/DDBJ databases">
        <title>Genomic Encyclopedia of Type Strains, Phase IV (KMG-IV): sequencing the most valuable type-strain genomes for metagenomic binning, comparative biology and taxonomic classification.</title>
        <authorList>
            <person name="Goeker M."/>
        </authorList>
    </citation>
    <scope>NUCLEOTIDE SEQUENCE [LARGE SCALE GENOMIC DNA]</scope>
    <source>
        <strain evidence="6 7">DSM 16460</strain>
    </source>
</reference>
<dbReference type="RefSeq" id="WP_306977692.1">
    <property type="nucleotide sequence ID" value="NZ_JAUSTQ010000012.1"/>
</dbReference>
<evidence type="ECO:0000313" key="6">
    <source>
        <dbReference type="EMBL" id="MDQ0160446.1"/>
    </source>
</evidence>
<evidence type="ECO:0000256" key="1">
    <source>
        <dbReference type="ARBA" id="ARBA00023015"/>
    </source>
</evidence>
<evidence type="ECO:0000313" key="7">
    <source>
        <dbReference type="Proteomes" id="UP001224359"/>
    </source>
</evidence>
<comment type="caution">
    <text evidence="6">The sequence shown here is derived from an EMBL/GenBank/DDBJ whole genome shotgun (WGS) entry which is preliminary data.</text>
</comment>
<dbReference type="PROSITE" id="PS50977">
    <property type="entry name" value="HTH_TETR_2"/>
    <property type="match status" value="1"/>
</dbReference>
<feature type="DNA-binding region" description="H-T-H motif" evidence="4">
    <location>
        <begin position="25"/>
        <end position="44"/>
    </location>
</feature>
<proteinExistence type="predicted"/>
<dbReference type="EMBL" id="JAUSTQ010000012">
    <property type="protein sequence ID" value="MDQ0160446.1"/>
    <property type="molecule type" value="Genomic_DNA"/>
</dbReference>
<keyword evidence="2 4" id="KW-0238">DNA-binding</keyword>
<dbReference type="SUPFAM" id="SSF48498">
    <property type="entry name" value="Tetracyclin repressor-like, C-terminal domain"/>
    <property type="match status" value="1"/>
</dbReference>
<dbReference type="Gene3D" id="1.10.357.10">
    <property type="entry name" value="Tetracycline Repressor, domain 2"/>
    <property type="match status" value="1"/>
</dbReference>
<dbReference type="Pfam" id="PF00440">
    <property type="entry name" value="TetR_N"/>
    <property type="match status" value="1"/>
</dbReference>
<dbReference type="PANTHER" id="PTHR47506:SF6">
    <property type="entry name" value="HTH-TYPE TRANSCRIPTIONAL REPRESSOR NEMR"/>
    <property type="match status" value="1"/>
</dbReference>
<sequence length="194" mass="22848">MSTTKEQIKVAATSLFAEEGFRGMTIKQIAKEVGIKPPSVYAFFEGKEDLFLTIYHDLLDGHRTTVKSQLNQDISSKQQLFNILKSVIEFQNQERLKSKFLIQLMISPPAFLEEDIKARFKQMEDDEYEVLQEIFQRAIDSQEIDEHDSTELAIVFQGMMDGLFWQMQRYDVEIMTQRMDLLFQQFWKSLNLNR</sequence>
<dbReference type="InterPro" id="IPR009057">
    <property type="entry name" value="Homeodomain-like_sf"/>
</dbReference>
<evidence type="ECO:0000256" key="3">
    <source>
        <dbReference type="ARBA" id="ARBA00023163"/>
    </source>
</evidence>
<keyword evidence="1" id="KW-0805">Transcription regulation</keyword>
<name>A0ABT9VHL0_9BACI</name>
<dbReference type="InterPro" id="IPR001647">
    <property type="entry name" value="HTH_TetR"/>
</dbReference>
<gene>
    <name evidence="6" type="ORF">J2S77_002450</name>
</gene>
<accession>A0ABT9VHL0</accession>
<keyword evidence="7" id="KW-1185">Reference proteome</keyword>
<dbReference type="PRINTS" id="PR00455">
    <property type="entry name" value="HTHTETR"/>
</dbReference>
<dbReference type="Gene3D" id="1.10.10.60">
    <property type="entry name" value="Homeodomain-like"/>
    <property type="match status" value="1"/>
</dbReference>
<dbReference type="InterPro" id="IPR036271">
    <property type="entry name" value="Tet_transcr_reg_TetR-rel_C_sf"/>
</dbReference>
<dbReference type="SUPFAM" id="SSF46689">
    <property type="entry name" value="Homeodomain-like"/>
    <property type="match status" value="1"/>
</dbReference>
<keyword evidence="3" id="KW-0804">Transcription</keyword>
<protein>
    <submittedName>
        <fullName evidence="6">AcrR family transcriptional regulator</fullName>
    </submittedName>
</protein>
<dbReference type="Proteomes" id="UP001224359">
    <property type="component" value="Unassembled WGS sequence"/>
</dbReference>
<evidence type="ECO:0000256" key="2">
    <source>
        <dbReference type="ARBA" id="ARBA00023125"/>
    </source>
</evidence>
<evidence type="ECO:0000259" key="5">
    <source>
        <dbReference type="PROSITE" id="PS50977"/>
    </source>
</evidence>